<dbReference type="CDD" id="cd09917">
    <property type="entry name" value="F-box_SF"/>
    <property type="match status" value="1"/>
</dbReference>
<dbReference type="SUPFAM" id="SSF81383">
    <property type="entry name" value="F-box domain"/>
    <property type="match status" value="1"/>
</dbReference>
<reference evidence="3" key="2">
    <citation type="submission" date="2015-01" db="EMBL/GenBank/DDBJ databases">
        <title>Evolutionary Origins and Diversification of the Mycorrhizal Mutualists.</title>
        <authorList>
            <consortium name="DOE Joint Genome Institute"/>
            <consortium name="Mycorrhizal Genomics Consortium"/>
            <person name="Kohler A."/>
            <person name="Kuo A."/>
            <person name="Nagy L.G."/>
            <person name="Floudas D."/>
            <person name="Copeland A."/>
            <person name="Barry K.W."/>
            <person name="Cichocki N."/>
            <person name="Veneault-Fourrey C."/>
            <person name="LaButti K."/>
            <person name="Lindquist E.A."/>
            <person name="Lipzen A."/>
            <person name="Lundell T."/>
            <person name="Morin E."/>
            <person name="Murat C."/>
            <person name="Riley R."/>
            <person name="Ohm R."/>
            <person name="Sun H."/>
            <person name="Tunlid A."/>
            <person name="Henrissat B."/>
            <person name="Grigoriev I.V."/>
            <person name="Hibbett D.S."/>
            <person name="Martin F."/>
        </authorList>
    </citation>
    <scope>NUCLEOTIDE SEQUENCE [LARGE SCALE GENOMIC DNA]</scope>
    <source>
        <strain evidence="3">Foug A</strain>
    </source>
</reference>
<evidence type="ECO:0000313" key="2">
    <source>
        <dbReference type="EMBL" id="KIM66130.1"/>
    </source>
</evidence>
<dbReference type="Proteomes" id="UP000053989">
    <property type="component" value="Unassembled WGS sequence"/>
</dbReference>
<keyword evidence="3" id="KW-1185">Reference proteome</keyword>
<proteinExistence type="predicted"/>
<sequence length="58" mass="6646">MPALLEILPVELIQPILCQLSNKYDLIAAALVCRSFNYAATPLIYREIDTRKLVMRCH</sequence>
<dbReference type="HOGENOM" id="CLU_2980387_0_0_1"/>
<name>A0A0C3E038_9AGAM</name>
<dbReference type="InterPro" id="IPR036047">
    <property type="entry name" value="F-box-like_dom_sf"/>
</dbReference>
<evidence type="ECO:0000259" key="1">
    <source>
        <dbReference type="Pfam" id="PF12937"/>
    </source>
</evidence>
<dbReference type="Pfam" id="PF12937">
    <property type="entry name" value="F-box-like"/>
    <property type="match status" value="1"/>
</dbReference>
<accession>A0A0C3E038</accession>
<dbReference type="InterPro" id="IPR001810">
    <property type="entry name" value="F-box_dom"/>
</dbReference>
<feature type="domain" description="F-box" evidence="1">
    <location>
        <begin position="6"/>
        <end position="50"/>
    </location>
</feature>
<gene>
    <name evidence="2" type="ORF">SCLCIDRAFT_1211365</name>
</gene>
<evidence type="ECO:0000313" key="3">
    <source>
        <dbReference type="Proteomes" id="UP000053989"/>
    </source>
</evidence>
<dbReference type="OrthoDB" id="5297217at2759"/>
<dbReference type="InParanoid" id="A0A0C3E038"/>
<protein>
    <recommendedName>
        <fullName evidence="1">F-box domain-containing protein</fullName>
    </recommendedName>
</protein>
<reference evidence="2 3" key="1">
    <citation type="submission" date="2014-04" db="EMBL/GenBank/DDBJ databases">
        <authorList>
            <consortium name="DOE Joint Genome Institute"/>
            <person name="Kuo A."/>
            <person name="Kohler A."/>
            <person name="Nagy L.G."/>
            <person name="Floudas D."/>
            <person name="Copeland A."/>
            <person name="Barry K.W."/>
            <person name="Cichocki N."/>
            <person name="Veneault-Fourrey C."/>
            <person name="LaButti K."/>
            <person name="Lindquist E.A."/>
            <person name="Lipzen A."/>
            <person name="Lundell T."/>
            <person name="Morin E."/>
            <person name="Murat C."/>
            <person name="Sun H."/>
            <person name="Tunlid A."/>
            <person name="Henrissat B."/>
            <person name="Grigoriev I.V."/>
            <person name="Hibbett D.S."/>
            <person name="Martin F."/>
            <person name="Nordberg H.P."/>
            <person name="Cantor M.N."/>
            <person name="Hua S.X."/>
        </authorList>
    </citation>
    <scope>NUCLEOTIDE SEQUENCE [LARGE SCALE GENOMIC DNA]</scope>
    <source>
        <strain evidence="2 3">Foug A</strain>
    </source>
</reference>
<dbReference type="EMBL" id="KN822018">
    <property type="protein sequence ID" value="KIM66130.1"/>
    <property type="molecule type" value="Genomic_DNA"/>
</dbReference>
<dbReference type="AlphaFoldDB" id="A0A0C3E038"/>
<organism evidence="2 3">
    <name type="scientific">Scleroderma citrinum Foug A</name>
    <dbReference type="NCBI Taxonomy" id="1036808"/>
    <lineage>
        <taxon>Eukaryota</taxon>
        <taxon>Fungi</taxon>
        <taxon>Dikarya</taxon>
        <taxon>Basidiomycota</taxon>
        <taxon>Agaricomycotina</taxon>
        <taxon>Agaricomycetes</taxon>
        <taxon>Agaricomycetidae</taxon>
        <taxon>Boletales</taxon>
        <taxon>Sclerodermatineae</taxon>
        <taxon>Sclerodermataceae</taxon>
        <taxon>Scleroderma</taxon>
    </lineage>
</organism>